<evidence type="ECO:0000313" key="2">
    <source>
        <dbReference type="EMBL" id="QCP35814.1"/>
    </source>
</evidence>
<evidence type="ECO:0000313" key="3">
    <source>
        <dbReference type="Proteomes" id="UP000298653"/>
    </source>
</evidence>
<proteinExistence type="predicted"/>
<keyword evidence="3" id="KW-1185">Reference proteome</keyword>
<feature type="transmembrane region" description="Helical" evidence="1">
    <location>
        <begin position="233"/>
        <end position="254"/>
    </location>
</feature>
<dbReference type="KEGG" id="arf:AR1Y2_2360"/>
<feature type="transmembrane region" description="Helical" evidence="1">
    <location>
        <begin position="145"/>
        <end position="167"/>
    </location>
</feature>
<dbReference type="Pfam" id="PF04018">
    <property type="entry name" value="VCA0040-like"/>
    <property type="match status" value="1"/>
</dbReference>
<organism evidence="2 3">
    <name type="scientific">Anaerostipes rhamnosivorans</name>
    <dbReference type="NCBI Taxonomy" id="1229621"/>
    <lineage>
        <taxon>Bacteria</taxon>
        <taxon>Bacillati</taxon>
        <taxon>Bacillota</taxon>
        <taxon>Clostridia</taxon>
        <taxon>Lachnospirales</taxon>
        <taxon>Lachnospiraceae</taxon>
        <taxon>Anaerostipes</taxon>
    </lineage>
</organism>
<sequence>MLNFIRGFCMALADSVPGVSGGTVAFLLGFYDRFISSLDDLITGNKQKKIEAVKFLFRIGVGWVVGFGAAVSILASIFTDRIYEISSLFLGLIIFAIPIIWAEEKDCLKGKYKNAVFAVIGIVMVAAITYFNPASGKGMNVSVEHLNLGLGIYIFLVAMVAISAMVLPGISGSTMLLIFGLYVPIISAVKEAMHFNTAYFPVILIFGCGILCGIASVVKLIRTCLEKFRSQMVYFIIGMMVGSLYAISMGPTTLEVPKPAMAVGNFSFVFFIIGGVIIFGLQKLKAMSDRDEAAAGVSEAE</sequence>
<feature type="transmembrane region" description="Helical" evidence="1">
    <location>
        <begin position="199"/>
        <end position="221"/>
    </location>
</feature>
<name>A0A4P8IIQ7_9FIRM</name>
<evidence type="ECO:0000256" key="1">
    <source>
        <dbReference type="SAM" id="Phobius"/>
    </source>
</evidence>
<dbReference type="PANTHER" id="PTHR37308:SF1">
    <property type="entry name" value="POLYPRENYL-PHOSPHATE TRANSPORTER"/>
    <property type="match status" value="1"/>
</dbReference>
<gene>
    <name evidence="2" type="ORF">AR1Y2_2360</name>
</gene>
<dbReference type="PANTHER" id="PTHR37308">
    <property type="entry name" value="INTEGRAL MEMBRANE PROTEIN"/>
    <property type="match status" value="1"/>
</dbReference>
<dbReference type="EMBL" id="CP040058">
    <property type="protein sequence ID" value="QCP35814.1"/>
    <property type="molecule type" value="Genomic_DNA"/>
</dbReference>
<reference evidence="2 3" key="1">
    <citation type="submission" date="2019-05" db="EMBL/GenBank/DDBJ databases">
        <title>Complete genome sequencing of Anaerostipes rhamnosivorans.</title>
        <authorList>
            <person name="Bui T.P.N."/>
            <person name="de Vos W.M."/>
        </authorList>
    </citation>
    <scope>NUCLEOTIDE SEQUENCE [LARGE SCALE GENOMIC DNA]</scope>
    <source>
        <strain evidence="2 3">1y2</strain>
    </source>
</reference>
<dbReference type="OrthoDB" id="9793746at2"/>
<dbReference type="AlphaFoldDB" id="A0A4P8IIQ7"/>
<dbReference type="RefSeq" id="WP_137329129.1">
    <property type="nucleotide sequence ID" value="NZ_CP040058.1"/>
</dbReference>
<accession>A0A4P8IIQ7</accession>
<keyword evidence="1" id="KW-0812">Transmembrane</keyword>
<feature type="transmembrane region" description="Helical" evidence="1">
    <location>
        <begin position="114"/>
        <end position="133"/>
    </location>
</feature>
<feature type="transmembrane region" description="Helical" evidence="1">
    <location>
        <begin position="174"/>
        <end position="193"/>
    </location>
</feature>
<feature type="transmembrane region" description="Helical" evidence="1">
    <location>
        <begin position="55"/>
        <end position="79"/>
    </location>
</feature>
<dbReference type="Proteomes" id="UP000298653">
    <property type="component" value="Chromosome"/>
</dbReference>
<keyword evidence="1" id="KW-0472">Membrane</keyword>
<feature type="transmembrane region" description="Helical" evidence="1">
    <location>
        <begin position="260"/>
        <end position="281"/>
    </location>
</feature>
<keyword evidence="1" id="KW-1133">Transmembrane helix</keyword>
<dbReference type="InterPro" id="IPR007163">
    <property type="entry name" value="VCA0040-like"/>
</dbReference>
<feature type="transmembrane region" description="Helical" evidence="1">
    <location>
        <begin position="85"/>
        <end position="102"/>
    </location>
</feature>
<protein>
    <submittedName>
        <fullName evidence="2">Membrane protein</fullName>
    </submittedName>
</protein>